<dbReference type="AlphaFoldDB" id="A0A066WFB1"/>
<reference evidence="2 3" key="1">
    <citation type="submission" date="2014-05" db="EMBL/GenBank/DDBJ databases">
        <title>Draft genome sequence of a rare smut relative, Tilletiaria anomala UBC 951.</title>
        <authorList>
            <consortium name="DOE Joint Genome Institute"/>
            <person name="Toome M."/>
            <person name="Kuo A."/>
            <person name="Henrissat B."/>
            <person name="Lipzen A."/>
            <person name="Tritt A."/>
            <person name="Yoshinaga Y."/>
            <person name="Zane M."/>
            <person name="Barry K."/>
            <person name="Grigoriev I.V."/>
            <person name="Spatafora J.W."/>
            <person name="Aimea M.C."/>
        </authorList>
    </citation>
    <scope>NUCLEOTIDE SEQUENCE [LARGE SCALE GENOMIC DNA]</scope>
    <source>
        <strain evidence="2 3">UBC 951</strain>
    </source>
</reference>
<protein>
    <submittedName>
        <fullName evidence="2">Uncharacterized protein</fullName>
    </submittedName>
</protein>
<sequence length="431" mass="46937">MDEARRAVRATLEEMELNFKLDPLSLGDRSDYNKGCAEIVGLLSRVRAHAPRGTSAGGSGRLAPNDGAADGKDIGKSTNKAAMKVGSTAIPTRSYETHDLLKAIDRKDVETIMAIRDSNFDLLLDLGGSSSANTNAKNYTPLGYAMSQGKEWEGICIVLTGALSRFVNQLPDPEEVDLSSHDAAKPATTGTSKAPRSLRRQLDARTMKRLRKVRANLKLAINGSLALEQTSLLASYCQVLNMSEGDMFIEKSIGAVQHALHARIVGGGSSISTDSIITSADPFAIARYAVLQYVTEALRSKKDRIAALEDFISNSVGDLILMSLWDAIRLQTPESSVLSETEQAAAIPDLAEPLPTYFFARDDRVSTSFVERVNGLAQALELVRAHSNVPKIKRHARMLNRANEVSQAFTESMHRLTSTERLNILHTVIMK</sequence>
<evidence type="ECO:0000313" key="3">
    <source>
        <dbReference type="Proteomes" id="UP000027361"/>
    </source>
</evidence>
<accession>A0A066WFB1</accession>
<dbReference type="OrthoDB" id="153872at2759"/>
<dbReference type="InParanoid" id="A0A066WFB1"/>
<dbReference type="STRING" id="1037660.A0A066WFB1"/>
<name>A0A066WFB1_TILAU</name>
<feature type="region of interest" description="Disordered" evidence="1">
    <location>
        <begin position="175"/>
        <end position="201"/>
    </location>
</feature>
<keyword evidence="3" id="KW-1185">Reference proteome</keyword>
<comment type="caution">
    <text evidence="2">The sequence shown here is derived from an EMBL/GenBank/DDBJ whole genome shotgun (WGS) entry which is preliminary data.</text>
</comment>
<dbReference type="OMA" id="IEDVAHC"/>
<feature type="region of interest" description="Disordered" evidence="1">
    <location>
        <begin position="50"/>
        <end position="75"/>
    </location>
</feature>
<dbReference type="Proteomes" id="UP000027361">
    <property type="component" value="Unassembled WGS sequence"/>
</dbReference>
<dbReference type="GeneID" id="25262263"/>
<evidence type="ECO:0000313" key="2">
    <source>
        <dbReference type="EMBL" id="KDN52667.1"/>
    </source>
</evidence>
<evidence type="ECO:0000256" key="1">
    <source>
        <dbReference type="SAM" id="MobiDB-lite"/>
    </source>
</evidence>
<dbReference type="EMBL" id="JMSN01000007">
    <property type="protein sequence ID" value="KDN52667.1"/>
    <property type="molecule type" value="Genomic_DNA"/>
</dbReference>
<gene>
    <name evidence="2" type="ORF">K437DRAFT_220099</name>
</gene>
<organism evidence="2 3">
    <name type="scientific">Tilletiaria anomala (strain ATCC 24038 / CBS 436.72 / UBC 951)</name>
    <dbReference type="NCBI Taxonomy" id="1037660"/>
    <lineage>
        <taxon>Eukaryota</taxon>
        <taxon>Fungi</taxon>
        <taxon>Dikarya</taxon>
        <taxon>Basidiomycota</taxon>
        <taxon>Ustilaginomycotina</taxon>
        <taxon>Exobasidiomycetes</taxon>
        <taxon>Georgefischeriales</taxon>
        <taxon>Tilletiariaceae</taxon>
        <taxon>Tilletiaria</taxon>
    </lineage>
</organism>
<dbReference type="RefSeq" id="XP_013245506.1">
    <property type="nucleotide sequence ID" value="XM_013390052.1"/>
</dbReference>
<dbReference type="HOGENOM" id="CLU_037997_0_0_1"/>
<proteinExistence type="predicted"/>